<gene>
    <name evidence="8" type="ORF">GCM10008905_28790</name>
</gene>
<feature type="transmembrane region" description="Helical" evidence="7">
    <location>
        <begin position="110"/>
        <end position="130"/>
    </location>
</feature>
<dbReference type="Proteomes" id="UP001500339">
    <property type="component" value="Unassembled WGS sequence"/>
</dbReference>
<dbReference type="PANTHER" id="PTHR43663">
    <property type="entry name" value="CHROMATE TRANSPORT PROTEIN-RELATED"/>
    <property type="match status" value="1"/>
</dbReference>
<evidence type="ECO:0000256" key="4">
    <source>
        <dbReference type="ARBA" id="ARBA00022692"/>
    </source>
</evidence>
<dbReference type="InterPro" id="IPR052518">
    <property type="entry name" value="CHR_Transporter"/>
</dbReference>
<keyword evidence="6 7" id="KW-0472">Membrane</keyword>
<reference evidence="8 9" key="1">
    <citation type="journal article" date="2019" name="Int. J. Syst. Evol. Microbiol.">
        <title>The Global Catalogue of Microorganisms (GCM) 10K type strain sequencing project: providing services to taxonomists for standard genome sequencing and annotation.</title>
        <authorList>
            <consortium name="The Broad Institute Genomics Platform"/>
            <consortium name="The Broad Institute Genome Sequencing Center for Infectious Disease"/>
            <person name="Wu L."/>
            <person name="Ma J."/>
        </authorList>
    </citation>
    <scope>NUCLEOTIDE SEQUENCE [LARGE SCALE GENOMIC DNA]</scope>
    <source>
        <strain evidence="8 9">JCM 1405</strain>
    </source>
</reference>
<keyword evidence="9" id="KW-1185">Reference proteome</keyword>
<evidence type="ECO:0000313" key="9">
    <source>
        <dbReference type="Proteomes" id="UP001500339"/>
    </source>
</evidence>
<dbReference type="Pfam" id="PF02417">
    <property type="entry name" value="Chromate_transp"/>
    <property type="match status" value="1"/>
</dbReference>
<name>A0ABN1J564_9CLOT</name>
<evidence type="ECO:0000256" key="2">
    <source>
        <dbReference type="ARBA" id="ARBA00005262"/>
    </source>
</evidence>
<dbReference type="EMBL" id="BAAACF010000006">
    <property type="protein sequence ID" value="GAA0729148.1"/>
    <property type="molecule type" value="Genomic_DNA"/>
</dbReference>
<organism evidence="8 9">
    <name type="scientific">Clostridium malenominatum</name>
    <dbReference type="NCBI Taxonomy" id="1539"/>
    <lineage>
        <taxon>Bacteria</taxon>
        <taxon>Bacillati</taxon>
        <taxon>Bacillota</taxon>
        <taxon>Clostridia</taxon>
        <taxon>Eubacteriales</taxon>
        <taxon>Clostridiaceae</taxon>
        <taxon>Clostridium</taxon>
    </lineage>
</organism>
<comment type="similarity">
    <text evidence="2">Belongs to the chromate ion transporter (CHR) (TC 2.A.51) family.</text>
</comment>
<dbReference type="RefSeq" id="WP_343770787.1">
    <property type="nucleotide sequence ID" value="NZ_BAAACF010000006.1"/>
</dbReference>
<evidence type="ECO:0000256" key="3">
    <source>
        <dbReference type="ARBA" id="ARBA00022475"/>
    </source>
</evidence>
<evidence type="ECO:0000313" key="8">
    <source>
        <dbReference type="EMBL" id="GAA0729148.1"/>
    </source>
</evidence>
<evidence type="ECO:0000256" key="7">
    <source>
        <dbReference type="SAM" id="Phobius"/>
    </source>
</evidence>
<dbReference type="PANTHER" id="PTHR43663:SF1">
    <property type="entry name" value="CHROMATE TRANSPORTER"/>
    <property type="match status" value="1"/>
</dbReference>
<protein>
    <submittedName>
        <fullName evidence="8">Chromate transporter</fullName>
    </submittedName>
</protein>
<proteinExistence type="inferred from homology"/>
<feature type="transmembrane region" description="Helical" evidence="7">
    <location>
        <begin position="156"/>
        <end position="172"/>
    </location>
</feature>
<sequence>MSLLIELYLTFLKIGAFAFGGGYAVLSLIEREIVTNKGWITLREFTDVIGISQMTPGPIAINAATFVGYKVGGPIGSFFATLGVVTVSFILISIASHYMAKFKESKVMKACLMGMRPALIGLIISAFLSLGKESYKDFKSVLVGIGVMGLLLSKKINPILVIVMAGAVGVIIF</sequence>
<feature type="transmembrane region" description="Helical" evidence="7">
    <location>
        <begin position="75"/>
        <end position="98"/>
    </location>
</feature>
<comment type="subcellular location">
    <subcellularLocation>
        <location evidence="1">Cell membrane</location>
        <topology evidence="1">Multi-pass membrane protein</topology>
    </subcellularLocation>
</comment>
<feature type="transmembrane region" description="Helical" evidence="7">
    <location>
        <begin position="7"/>
        <end position="29"/>
    </location>
</feature>
<evidence type="ECO:0000256" key="6">
    <source>
        <dbReference type="ARBA" id="ARBA00023136"/>
    </source>
</evidence>
<dbReference type="InterPro" id="IPR003370">
    <property type="entry name" value="Chromate_transpt"/>
</dbReference>
<keyword evidence="4 7" id="KW-0812">Transmembrane</keyword>
<comment type="caution">
    <text evidence="8">The sequence shown here is derived from an EMBL/GenBank/DDBJ whole genome shotgun (WGS) entry which is preliminary data.</text>
</comment>
<evidence type="ECO:0000256" key="5">
    <source>
        <dbReference type="ARBA" id="ARBA00022989"/>
    </source>
</evidence>
<keyword evidence="3" id="KW-1003">Cell membrane</keyword>
<evidence type="ECO:0000256" key="1">
    <source>
        <dbReference type="ARBA" id="ARBA00004651"/>
    </source>
</evidence>
<keyword evidence="5 7" id="KW-1133">Transmembrane helix</keyword>
<accession>A0ABN1J564</accession>